<name>A0A858RFW2_9BACT</name>
<sequence length="1426" mass="152042">MLSLLLSGALAQTFNPSDYGNVVLHLKADELNQVNETAVTEWGPLSASGANTPTYIASDARFNGQPVVRFDGGNDVMKRPGANYAARTVFAVVALENEAGSLAGLVSNGSDGLNIRRDGTSVFYRSPGFGMDGNDFVGNGSPTGQLYVNQAPSGSLTYGVPHLVMAVAGEQKLYGNFWLGSASSSLGRYWNGSVAEILVYDGELSPLGIDRVGWYLQKKYSLPTTFPPVFPVLGFTAAAAGITSEGGVLSTPGAAVTLNWTSTGADTLSVDQDVQAPTSLSTGSAVVSPSVTTTYTLSASNSSGASQKTVTVYIGETPQMPVLNEFLASNSGGLRDEDGASEDWIEIYNPNPFAIDVGGYLLEDSANEWAFPEGTIIAASGYRIVFASSKNRTDPAGNLHTNFGVSADGEYLALKSPGGVVATEYAPAFPPQRSNVSYGLAAETRGFFPVPTPAAANGGQVSGLVGDVAFGMPRGFYTSSFQLSLTTDTQGATIRYTTDGSTPTESHGTIYASPIPVNATRTVRARAFLAGSMPSPVATSTYLFVSEVVNGQNDPSGTAPAGWPTSNVNGQNFRYGWNATVKAQYTNQQLSNGLQQIPSISIVTDQGNLTDANNGIYVNASLKGDLWECPASVEYLPADGGASFHVNAGLRIRGGASRGDGYPKHSLRLHFRGEYGASSLNFPIHGEGGADEFDTLDLRTEQNYHYANSNGSQNTAVREVFCRDLIGAMGEPTTRSRYVNLYLNGQYWGLYQTEERAQEDFGASYFGGRPEDYDVIQTSNHPNFTYELSSGQIDAWQTMWMMARAHQANPTNANYFALMGRDANGQRIPSLPVYVDVDHLINYMLLHYYTGDGDGPLSNFLGMNRANNWRGMRDRSGTEGFKFFVHDSEHTLQASSWVDNRATNNTTGGSNRSSFSYSNPEWLHEDLAVNPEYRIRIADMAQKHLFNGGAMTPAVAQAIFDARAAQISQAIVPDIVRWAAPGDNPSLSQWQSQLTSIRNGFFPGRPAAVINQLRSRGFFPSVNAPVFSRRGGQVNPGTVLTLSAGSQTGTIYYTLDGSDPRAIGGTIAGTVYAGPGITLNGLVKVRARFRSNGGEWSALDEAEFVAYPPAGAGDLVVSKIHYHAPDPTPAEEAAGFDSDSDFEYIELMNISSETLDLSAVELETAVTFNFATAAIRILGPGQRVVIAENAAALQFRHGPGIPIAGEFGDDLSNGGETIRLVGAGNTGLRQFAYDDVAPWPVSPDGGGYALVLKNPAANPNHGQGNNWRASTALGGRPGEADMLDPATWQVLNFDAADLAEPAKEVTIWGHDADPDGDGLANIIEMVFDTSPLSASSTQVPAISWWTDPESSARYLTISCLVREEMAGVFLQAEASDDLVTWNDGLPRVGAPVPEGNGMVSITFRDTVPASPGMEPRFVRLKVDAEN</sequence>
<dbReference type="InterPro" id="IPR001322">
    <property type="entry name" value="Lamin_tail_dom"/>
</dbReference>
<dbReference type="RefSeq" id="WP_169453795.1">
    <property type="nucleotide sequence ID" value="NZ_CP051774.1"/>
</dbReference>
<dbReference type="PROSITE" id="PS51841">
    <property type="entry name" value="LTD"/>
    <property type="match status" value="1"/>
</dbReference>
<dbReference type="InterPro" id="IPR036415">
    <property type="entry name" value="Lamin_tail_dom_sf"/>
</dbReference>
<dbReference type="InterPro" id="IPR014867">
    <property type="entry name" value="Spore_coat_CotH_CotH2/3/7"/>
</dbReference>
<dbReference type="Pfam" id="PF08757">
    <property type="entry name" value="CotH"/>
    <property type="match status" value="1"/>
</dbReference>
<evidence type="ECO:0000313" key="2">
    <source>
        <dbReference type="EMBL" id="QJE95481.1"/>
    </source>
</evidence>
<reference evidence="2 3" key="1">
    <citation type="submission" date="2020-04" db="EMBL/GenBank/DDBJ databases">
        <title>Luteolibacter sp. G-1-1-1 isolated from soil.</title>
        <authorList>
            <person name="Dahal R.H."/>
        </authorList>
    </citation>
    <scope>NUCLEOTIDE SEQUENCE [LARGE SCALE GENOMIC DNA]</scope>
    <source>
        <strain evidence="2 3">G-1-1-1</strain>
    </source>
</reference>
<dbReference type="InterPro" id="IPR013320">
    <property type="entry name" value="ConA-like_dom_sf"/>
</dbReference>
<dbReference type="InterPro" id="IPR059177">
    <property type="entry name" value="GH29D-like_dom"/>
</dbReference>
<dbReference type="Pfam" id="PF13290">
    <property type="entry name" value="CHB_HEX_C_1"/>
    <property type="match status" value="2"/>
</dbReference>
<gene>
    <name evidence="2" type="ORF">HHL09_06695</name>
</gene>
<evidence type="ECO:0000313" key="3">
    <source>
        <dbReference type="Proteomes" id="UP000501812"/>
    </source>
</evidence>
<dbReference type="KEGG" id="luo:HHL09_06695"/>
<dbReference type="SUPFAM" id="SSF74853">
    <property type="entry name" value="Lamin A/C globular tail domain"/>
    <property type="match status" value="1"/>
</dbReference>
<dbReference type="SUPFAM" id="SSF49899">
    <property type="entry name" value="Concanavalin A-like lectins/glucanases"/>
    <property type="match status" value="1"/>
</dbReference>
<dbReference type="Pfam" id="PF00932">
    <property type="entry name" value="LTD"/>
    <property type="match status" value="1"/>
</dbReference>
<protein>
    <recommendedName>
        <fullName evidence="1">LTD domain-containing protein</fullName>
    </recommendedName>
</protein>
<dbReference type="EMBL" id="CP051774">
    <property type="protein sequence ID" value="QJE95481.1"/>
    <property type="molecule type" value="Genomic_DNA"/>
</dbReference>
<accession>A0A858RFW2</accession>
<dbReference type="Proteomes" id="UP000501812">
    <property type="component" value="Chromosome"/>
</dbReference>
<proteinExistence type="predicted"/>
<evidence type="ECO:0000259" key="1">
    <source>
        <dbReference type="PROSITE" id="PS51841"/>
    </source>
</evidence>
<keyword evidence="3" id="KW-1185">Reference proteome</keyword>
<organism evidence="2 3">
    <name type="scientific">Luteolibacter luteus</name>
    <dbReference type="NCBI Taxonomy" id="2728835"/>
    <lineage>
        <taxon>Bacteria</taxon>
        <taxon>Pseudomonadati</taxon>
        <taxon>Verrucomicrobiota</taxon>
        <taxon>Verrucomicrobiia</taxon>
        <taxon>Verrucomicrobiales</taxon>
        <taxon>Verrucomicrobiaceae</taxon>
        <taxon>Luteolibacter</taxon>
    </lineage>
</organism>
<feature type="domain" description="LTD" evidence="1">
    <location>
        <begin position="316"/>
        <end position="429"/>
    </location>
</feature>